<dbReference type="OrthoDB" id="10251809at2759"/>
<keyword evidence="7" id="KW-1185">Reference proteome</keyword>
<evidence type="ECO:0000256" key="3">
    <source>
        <dbReference type="SAM" id="Coils"/>
    </source>
</evidence>
<dbReference type="Gene3D" id="2.120.10.80">
    <property type="entry name" value="Kelch-type beta propeller"/>
    <property type="match status" value="2"/>
</dbReference>
<dbReference type="OMA" id="PNGEDQV"/>
<keyword evidence="2" id="KW-0677">Repeat</keyword>
<name>A0A0K9PJZ1_ZOSMR</name>
<protein>
    <recommendedName>
        <fullName evidence="5">Acyl-CoA-binding domain-containing protein</fullName>
    </recommendedName>
</protein>
<accession>A0A0K9PJZ1</accession>
<dbReference type="PANTHER" id="PTHR46093">
    <property type="entry name" value="ACYL-COA-BINDING DOMAIN-CONTAINING PROTEIN 5"/>
    <property type="match status" value="1"/>
</dbReference>
<proteinExistence type="predicted"/>
<evidence type="ECO:0000256" key="2">
    <source>
        <dbReference type="ARBA" id="ARBA00022737"/>
    </source>
</evidence>
<evidence type="ECO:0000256" key="1">
    <source>
        <dbReference type="ARBA" id="ARBA00022441"/>
    </source>
</evidence>
<dbReference type="Proteomes" id="UP000036987">
    <property type="component" value="Unassembled WGS sequence"/>
</dbReference>
<evidence type="ECO:0000313" key="7">
    <source>
        <dbReference type="Proteomes" id="UP000036987"/>
    </source>
</evidence>
<organism evidence="6 7">
    <name type="scientific">Zostera marina</name>
    <name type="common">Eelgrass</name>
    <dbReference type="NCBI Taxonomy" id="29655"/>
    <lineage>
        <taxon>Eukaryota</taxon>
        <taxon>Viridiplantae</taxon>
        <taxon>Streptophyta</taxon>
        <taxon>Embryophyta</taxon>
        <taxon>Tracheophyta</taxon>
        <taxon>Spermatophyta</taxon>
        <taxon>Magnoliopsida</taxon>
        <taxon>Liliopsida</taxon>
        <taxon>Zosteraceae</taxon>
        <taxon>Zostera</taxon>
    </lineage>
</organism>
<reference evidence="7" key="1">
    <citation type="journal article" date="2016" name="Nature">
        <title>The genome of the seagrass Zostera marina reveals angiosperm adaptation to the sea.</title>
        <authorList>
            <person name="Olsen J.L."/>
            <person name="Rouze P."/>
            <person name="Verhelst B."/>
            <person name="Lin Y.-C."/>
            <person name="Bayer T."/>
            <person name="Collen J."/>
            <person name="Dattolo E."/>
            <person name="De Paoli E."/>
            <person name="Dittami S."/>
            <person name="Maumus F."/>
            <person name="Michel G."/>
            <person name="Kersting A."/>
            <person name="Lauritano C."/>
            <person name="Lohaus R."/>
            <person name="Toepel M."/>
            <person name="Tonon T."/>
            <person name="Vanneste K."/>
            <person name="Amirebrahimi M."/>
            <person name="Brakel J."/>
            <person name="Bostroem C."/>
            <person name="Chovatia M."/>
            <person name="Grimwood J."/>
            <person name="Jenkins J.W."/>
            <person name="Jueterbock A."/>
            <person name="Mraz A."/>
            <person name="Stam W.T."/>
            <person name="Tice H."/>
            <person name="Bornberg-Bauer E."/>
            <person name="Green P.J."/>
            <person name="Pearson G.A."/>
            <person name="Procaccini G."/>
            <person name="Duarte C.M."/>
            <person name="Schmutz J."/>
            <person name="Reusch T.B.H."/>
            <person name="Van de Peer Y."/>
        </authorList>
    </citation>
    <scope>NUCLEOTIDE SEQUENCE [LARGE SCALE GENOMIC DNA]</scope>
    <source>
        <strain evidence="7">cv. Finnish</strain>
    </source>
</reference>
<feature type="domain" description="Acyl-CoA-binding" evidence="5">
    <location>
        <begin position="644"/>
        <end position="721"/>
    </location>
</feature>
<feature type="compositionally biased region" description="Polar residues" evidence="4">
    <location>
        <begin position="35"/>
        <end position="68"/>
    </location>
</feature>
<dbReference type="InterPro" id="IPR015915">
    <property type="entry name" value="Kelch-typ_b-propeller"/>
</dbReference>
<dbReference type="STRING" id="29655.A0A0K9PJZ1"/>
<evidence type="ECO:0000259" key="5">
    <source>
        <dbReference type="Pfam" id="PF24922"/>
    </source>
</evidence>
<dbReference type="SUPFAM" id="SSF50965">
    <property type="entry name" value="Galactose oxidase, central domain"/>
    <property type="match status" value="1"/>
</dbReference>
<keyword evidence="3" id="KW-0175">Coiled coil</keyword>
<keyword evidence="1" id="KW-0880">Kelch repeat</keyword>
<feature type="coiled-coil region" evidence="3">
    <location>
        <begin position="610"/>
        <end position="686"/>
    </location>
</feature>
<gene>
    <name evidence="6" type="ORF">ZOSMA_219G00080</name>
</gene>
<dbReference type="PANTHER" id="PTHR46093:SF4">
    <property type="entry name" value="GALACTOSE OXIDASE_KELCH REPEAT SUPERFAMILY PROTEIN"/>
    <property type="match status" value="1"/>
</dbReference>
<evidence type="ECO:0000313" key="6">
    <source>
        <dbReference type="EMBL" id="KMZ69274.1"/>
    </source>
</evidence>
<feature type="region of interest" description="Disordered" evidence="4">
    <location>
        <begin position="447"/>
        <end position="475"/>
    </location>
</feature>
<sequence>MFGFSKRRMKIGRINKVQLPDSISTQGAKSPLRPSGTSTKKLSTQNNVESGMTPSGANGNGSSSEDTNLQASTAAIKEPWMVVSTFGDKPTSRSHHAAAVIGSNKMVVVGGESGQGLVNDTQILNLDRLTWAAASPKLYLSPSGLPLKIPTCKGHSLVSWGNKILLVGGKTEPATDKISVWSFDIETECWSHIEAKGDIPAARGGHTVCKAGQMLILFGGEDTKGRKHNDLHMFDLKSSMWLPLRYSGPGPSPRCDHIASLYDDRILFVFGGKSKSRILNDLYSLDFETLVWSRIKIQGHHPSARAGCRGVLCGTKWYIVGGGSKKKRCVETLIFDVLKHEMYVGVASPPASVTINKGFSLVSVNLKDKVFLVAFGGNKKETFNEIEILIIEKEHRSMSCRSGADKNPSVFDNSCSATSMEFGSHLKRNLPQNPINYSVRHSLASAMENHHSARRSHSELTNEHNPINGGSTSLRKQFHNDGDYVTLMKLQKAIEDDKFEEDNCSQVMEPKNKLPETVVKMDTSGSTANAEDVPTALDMGNLNTYQRHVNGSLLSESDNNNNNTVPETDGKQTILATTSSMYQFYERKIAPLSRNNVLLEGQLAAALMSRENAEKNLSAVIKTKEETDKRLADTLNEMELLKEKLASLELAQEEANNHSNIVHADNVKLEHDVAFLKAVLDDIQKELHSTRGVLTGERTRAFQLQVEVFHLKQRLQSMETLAPTPRKPYPMQ</sequence>
<feature type="compositionally biased region" description="Polar residues" evidence="4">
    <location>
        <begin position="463"/>
        <end position="475"/>
    </location>
</feature>
<evidence type="ECO:0000256" key="4">
    <source>
        <dbReference type="SAM" id="MobiDB-lite"/>
    </source>
</evidence>
<dbReference type="EMBL" id="LFYR01000784">
    <property type="protein sequence ID" value="KMZ69274.1"/>
    <property type="molecule type" value="Genomic_DNA"/>
</dbReference>
<dbReference type="InterPro" id="IPR011043">
    <property type="entry name" value="Gal_Oxase/kelch_b-propeller"/>
</dbReference>
<comment type="caution">
    <text evidence="6">The sequence shown here is derived from an EMBL/GenBank/DDBJ whole genome shotgun (WGS) entry which is preliminary data.</text>
</comment>
<dbReference type="Pfam" id="PF24681">
    <property type="entry name" value="Kelch_KLHDC2_KLHL20_DRC7"/>
    <property type="match status" value="1"/>
</dbReference>
<dbReference type="InterPro" id="IPR056819">
    <property type="entry name" value="ACBP4-6_C"/>
</dbReference>
<feature type="compositionally biased region" description="Basic and acidic residues" evidence="4">
    <location>
        <begin position="448"/>
        <end position="462"/>
    </location>
</feature>
<feature type="region of interest" description="Disordered" evidence="4">
    <location>
        <begin position="13"/>
        <end position="68"/>
    </location>
</feature>
<dbReference type="Pfam" id="PF24922">
    <property type="entry name" value="ACBP4_C"/>
    <property type="match status" value="1"/>
</dbReference>
<dbReference type="AlphaFoldDB" id="A0A0K9PJZ1"/>